<comment type="caution">
    <text evidence="11">The sequence shown here is derived from an EMBL/GenBank/DDBJ whole genome shotgun (WGS) entry which is preliminary data.</text>
</comment>
<keyword evidence="4" id="KW-0238">DNA-binding</keyword>
<dbReference type="PANTHER" id="PTHR31713:SF43">
    <property type="entry name" value="CALMODULIN-BINDING PROTEIN 60 G"/>
    <property type="match status" value="1"/>
</dbReference>
<organism evidence="11 12">
    <name type="scientific">Penstemon smallii</name>
    <dbReference type="NCBI Taxonomy" id="265156"/>
    <lineage>
        <taxon>Eukaryota</taxon>
        <taxon>Viridiplantae</taxon>
        <taxon>Streptophyta</taxon>
        <taxon>Embryophyta</taxon>
        <taxon>Tracheophyta</taxon>
        <taxon>Spermatophyta</taxon>
        <taxon>Magnoliopsida</taxon>
        <taxon>eudicotyledons</taxon>
        <taxon>Gunneridae</taxon>
        <taxon>Pentapetalae</taxon>
        <taxon>asterids</taxon>
        <taxon>lamiids</taxon>
        <taxon>Lamiales</taxon>
        <taxon>Plantaginaceae</taxon>
        <taxon>Cheloneae</taxon>
        <taxon>Penstemon</taxon>
    </lineage>
</organism>
<reference evidence="11 12" key="1">
    <citation type="submission" date="2024-12" db="EMBL/GenBank/DDBJ databases">
        <title>The unique morphological basis and parallel evolutionary history of personate flowers in Penstemon.</title>
        <authorList>
            <person name="Depatie T.H."/>
            <person name="Wessinger C.A."/>
        </authorList>
    </citation>
    <scope>NUCLEOTIDE SEQUENCE [LARGE SCALE GENOMIC DNA]</scope>
    <source>
        <strain evidence="11">WTNN_2</strain>
        <tissue evidence="11">Leaf</tissue>
    </source>
</reference>
<evidence type="ECO:0000256" key="6">
    <source>
        <dbReference type="ARBA" id="ARBA00023163"/>
    </source>
</evidence>
<dbReference type="Pfam" id="PF20451">
    <property type="entry name" value="Calmod_bind_M"/>
    <property type="match status" value="1"/>
</dbReference>
<evidence type="ECO:0000256" key="5">
    <source>
        <dbReference type="ARBA" id="ARBA00023159"/>
    </source>
</evidence>
<dbReference type="GO" id="GO:0003677">
    <property type="term" value="F:DNA binding"/>
    <property type="evidence" value="ECO:0007669"/>
    <property type="project" value="UniProtKB-KW"/>
</dbReference>
<name>A0ABD3U4K0_9LAMI</name>
<evidence type="ECO:0000256" key="4">
    <source>
        <dbReference type="ARBA" id="ARBA00023125"/>
    </source>
</evidence>
<keyword evidence="12" id="KW-1185">Reference proteome</keyword>
<keyword evidence="3" id="KW-0805">Transcription regulation</keyword>
<evidence type="ECO:0000259" key="10">
    <source>
        <dbReference type="Pfam" id="PF20452"/>
    </source>
</evidence>
<comment type="similarity">
    <text evidence="2">Belongs to the plant ACBP60 protein family.</text>
</comment>
<keyword evidence="6" id="KW-0804">Transcription</keyword>
<dbReference type="Pfam" id="PF20452">
    <property type="entry name" value="Calmod_bind_C"/>
    <property type="match status" value="1"/>
</dbReference>
<evidence type="ECO:0000256" key="3">
    <source>
        <dbReference type="ARBA" id="ARBA00023015"/>
    </source>
</evidence>
<evidence type="ECO:0000259" key="8">
    <source>
        <dbReference type="Pfam" id="PF07887"/>
    </source>
</evidence>
<evidence type="ECO:0000313" key="11">
    <source>
        <dbReference type="EMBL" id="KAL3843518.1"/>
    </source>
</evidence>
<dbReference type="AlphaFoldDB" id="A0ABD3U4K0"/>
<dbReference type="GO" id="GO:0005634">
    <property type="term" value="C:nucleus"/>
    <property type="evidence" value="ECO:0007669"/>
    <property type="project" value="UniProtKB-SubCell"/>
</dbReference>
<dbReference type="EMBL" id="JBJXBP010000002">
    <property type="protein sequence ID" value="KAL3843518.1"/>
    <property type="molecule type" value="Genomic_DNA"/>
</dbReference>
<feature type="domain" description="Calmodulin binding protein central" evidence="9">
    <location>
        <begin position="240"/>
        <end position="304"/>
    </location>
</feature>
<evidence type="ECO:0000313" key="12">
    <source>
        <dbReference type="Proteomes" id="UP001634393"/>
    </source>
</evidence>
<gene>
    <name evidence="11" type="ORF">ACJIZ3_000921</name>
</gene>
<keyword evidence="5" id="KW-0010">Activator</keyword>
<feature type="domain" description="Calmodulin binding protein C-terminal" evidence="10">
    <location>
        <begin position="309"/>
        <end position="369"/>
    </location>
</feature>
<evidence type="ECO:0000256" key="2">
    <source>
        <dbReference type="ARBA" id="ARBA00007214"/>
    </source>
</evidence>
<dbReference type="Proteomes" id="UP001634393">
    <property type="component" value="Unassembled WGS sequence"/>
</dbReference>
<accession>A0ABD3U4K0</accession>
<keyword evidence="7" id="KW-0539">Nucleus</keyword>
<protein>
    <recommendedName>
        <fullName evidence="13">Calmodulin-binding protein</fullName>
    </recommendedName>
</protein>
<dbReference type="Pfam" id="PF07887">
    <property type="entry name" value="Calmodulin_bind"/>
    <property type="match status" value="1"/>
</dbReference>
<proteinExistence type="inferred from homology"/>
<dbReference type="InterPro" id="IPR012416">
    <property type="entry name" value="CBP60"/>
</dbReference>
<evidence type="ECO:0000259" key="9">
    <source>
        <dbReference type="Pfam" id="PF20451"/>
    </source>
</evidence>
<dbReference type="InterPro" id="IPR046830">
    <property type="entry name" value="Calmod_bind_M"/>
</dbReference>
<feature type="domain" description="Calmodulin binding protein-like N-terminal" evidence="8">
    <location>
        <begin position="80"/>
        <end position="227"/>
    </location>
</feature>
<sequence>MVLKRQLSVGGEGSSGLPNKRRHILSNLFRGVNNTRALQESVSSLEPFIRKWVQEAVESSIDRALRNSRNQRDCYGPRTLQLRFHRNLPHTLFTSSSVVSDDKSPIKIVLYDKNSERVVTSGPLSSIKVNIVVLDADFTPDDPEQDWSKKEFEGNIVQNREGKRPLVTGELMVTLQDGVGYIGKVSFTDNSSWIRSGKFRLGAKAHTISHDISVREGISNAFKVKDHRGEPYQKHFPPCLDDEVWRLKNIAKDGASHKKLTQRGIFSVGDFLRLYFTNRLLLRSMLPKMSNITWNTIIEHATTCTLDDKKYMFKAVHGTCLFFDSVCKVIGVTFDGQSSLSLDNLNIYQARAVEDLKQYAYKHLSELVPVSEPSIVGYPMLLHSPTVDSFNNPNNNFPEQDQLDIQMNTDHSSISPPYNCEVEQDHSSSFEIGEISHQMQGFNPTFTDSFGISDSPGGFYNIGEHTWPLSGNYMGSHLSIDDIPIDLIPWNERPKMSWCKVLAVVKWRILAKRSVAARKRFYNYI</sequence>
<comment type="subcellular location">
    <subcellularLocation>
        <location evidence="1">Nucleus</location>
    </subcellularLocation>
</comment>
<dbReference type="PANTHER" id="PTHR31713">
    <property type="entry name" value="OS02G0177800 PROTEIN"/>
    <property type="match status" value="1"/>
</dbReference>
<evidence type="ECO:0000256" key="1">
    <source>
        <dbReference type="ARBA" id="ARBA00004123"/>
    </source>
</evidence>
<dbReference type="InterPro" id="IPR046831">
    <property type="entry name" value="Calmodulin_bind_N"/>
</dbReference>
<dbReference type="InterPro" id="IPR046829">
    <property type="entry name" value="Calmod_bind_C"/>
</dbReference>
<evidence type="ECO:0008006" key="13">
    <source>
        <dbReference type="Google" id="ProtNLM"/>
    </source>
</evidence>
<evidence type="ECO:0000256" key="7">
    <source>
        <dbReference type="ARBA" id="ARBA00023242"/>
    </source>
</evidence>